<proteinExistence type="predicted"/>
<evidence type="ECO:0000313" key="3">
    <source>
        <dbReference type="Proteomes" id="UP001303473"/>
    </source>
</evidence>
<reference evidence="3" key="1">
    <citation type="journal article" date="2023" name="Mol. Phylogenet. Evol.">
        <title>Genome-scale phylogeny and comparative genomics of the fungal order Sordariales.</title>
        <authorList>
            <person name="Hensen N."/>
            <person name="Bonometti L."/>
            <person name="Westerberg I."/>
            <person name="Brannstrom I.O."/>
            <person name="Guillou S."/>
            <person name="Cros-Aarteil S."/>
            <person name="Calhoun S."/>
            <person name="Haridas S."/>
            <person name="Kuo A."/>
            <person name="Mondo S."/>
            <person name="Pangilinan J."/>
            <person name="Riley R."/>
            <person name="LaButti K."/>
            <person name="Andreopoulos B."/>
            <person name="Lipzen A."/>
            <person name="Chen C."/>
            <person name="Yan M."/>
            <person name="Daum C."/>
            <person name="Ng V."/>
            <person name="Clum A."/>
            <person name="Steindorff A."/>
            <person name="Ohm R.A."/>
            <person name="Martin F."/>
            <person name="Silar P."/>
            <person name="Natvig D.O."/>
            <person name="Lalanne C."/>
            <person name="Gautier V."/>
            <person name="Ament-Velasquez S.L."/>
            <person name="Kruys A."/>
            <person name="Hutchinson M.I."/>
            <person name="Powell A.J."/>
            <person name="Barry K."/>
            <person name="Miller A.N."/>
            <person name="Grigoriev I.V."/>
            <person name="Debuchy R."/>
            <person name="Gladieux P."/>
            <person name="Hiltunen Thoren M."/>
            <person name="Johannesson H."/>
        </authorList>
    </citation>
    <scope>NUCLEOTIDE SEQUENCE [LARGE SCALE GENOMIC DNA]</scope>
    <source>
        <strain evidence="3">CBS 340.73</strain>
    </source>
</reference>
<evidence type="ECO:0008006" key="4">
    <source>
        <dbReference type="Google" id="ProtNLM"/>
    </source>
</evidence>
<sequence length="81" mass="9109">MNGSKWVYLSITIITVLACLLARTAANCRGSAFADPVLRIEPQTNVRLPHSRIVSLREYTSEGMSMQHDAFSKDHVLCEMR</sequence>
<dbReference type="Proteomes" id="UP001303473">
    <property type="component" value="Unassembled WGS sequence"/>
</dbReference>
<keyword evidence="1" id="KW-0732">Signal</keyword>
<name>A0AAN6S4Q7_9PEZI</name>
<keyword evidence="3" id="KW-1185">Reference proteome</keyword>
<accession>A0AAN6S4Q7</accession>
<feature type="chain" id="PRO_5043049237" description="Secreted protein" evidence="1">
    <location>
        <begin position="27"/>
        <end position="81"/>
    </location>
</feature>
<evidence type="ECO:0000313" key="2">
    <source>
        <dbReference type="EMBL" id="KAK3939771.1"/>
    </source>
</evidence>
<feature type="signal peptide" evidence="1">
    <location>
        <begin position="1"/>
        <end position="26"/>
    </location>
</feature>
<dbReference type="PROSITE" id="PS51257">
    <property type="entry name" value="PROKAR_LIPOPROTEIN"/>
    <property type="match status" value="1"/>
</dbReference>
<comment type="caution">
    <text evidence="2">The sequence shown here is derived from an EMBL/GenBank/DDBJ whole genome shotgun (WGS) entry which is preliminary data.</text>
</comment>
<protein>
    <recommendedName>
        <fullName evidence="4">Secreted protein</fullName>
    </recommendedName>
</protein>
<organism evidence="2 3">
    <name type="scientific">Diplogelasinospora grovesii</name>
    <dbReference type="NCBI Taxonomy" id="303347"/>
    <lineage>
        <taxon>Eukaryota</taxon>
        <taxon>Fungi</taxon>
        <taxon>Dikarya</taxon>
        <taxon>Ascomycota</taxon>
        <taxon>Pezizomycotina</taxon>
        <taxon>Sordariomycetes</taxon>
        <taxon>Sordariomycetidae</taxon>
        <taxon>Sordariales</taxon>
        <taxon>Diplogelasinosporaceae</taxon>
        <taxon>Diplogelasinospora</taxon>
    </lineage>
</organism>
<dbReference type="EMBL" id="MU853805">
    <property type="protein sequence ID" value="KAK3939771.1"/>
    <property type="molecule type" value="Genomic_DNA"/>
</dbReference>
<gene>
    <name evidence="2" type="ORF">QBC46DRAFT_140077</name>
</gene>
<evidence type="ECO:0000256" key="1">
    <source>
        <dbReference type="SAM" id="SignalP"/>
    </source>
</evidence>
<dbReference type="AlphaFoldDB" id="A0AAN6S4Q7"/>